<gene>
    <name evidence="1" type="ORF">R3W88_026907</name>
</gene>
<keyword evidence="2" id="KW-1185">Reference proteome</keyword>
<reference evidence="1 2" key="1">
    <citation type="submission" date="2023-10" db="EMBL/GenBank/DDBJ databases">
        <title>Genome-Wide Identification Analysis in wild type Solanum Pinnatisectum Reveals Some Genes Defensing Phytophthora Infestans.</title>
        <authorList>
            <person name="Sun C."/>
        </authorList>
    </citation>
    <scope>NUCLEOTIDE SEQUENCE [LARGE SCALE GENOMIC DNA]</scope>
    <source>
        <strain evidence="1">LQN</strain>
        <tissue evidence="1">Leaf</tissue>
    </source>
</reference>
<name>A0AAV9LF86_9SOLN</name>
<organism evidence="1 2">
    <name type="scientific">Solanum pinnatisectum</name>
    <name type="common">tansyleaf nightshade</name>
    <dbReference type="NCBI Taxonomy" id="50273"/>
    <lineage>
        <taxon>Eukaryota</taxon>
        <taxon>Viridiplantae</taxon>
        <taxon>Streptophyta</taxon>
        <taxon>Embryophyta</taxon>
        <taxon>Tracheophyta</taxon>
        <taxon>Spermatophyta</taxon>
        <taxon>Magnoliopsida</taxon>
        <taxon>eudicotyledons</taxon>
        <taxon>Gunneridae</taxon>
        <taxon>Pentapetalae</taxon>
        <taxon>asterids</taxon>
        <taxon>lamiids</taxon>
        <taxon>Solanales</taxon>
        <taxon>Solanaceae</taxon>
        <taxon>Solanoideae</taxon>
        <taxon>Solaneae</taxon>
        <taxon>Solanum</taxon>
    </lineage>
</organism>
<dbReference type="AlphaFoldDB" id="A0AAV9LF86"/>
<accession>A0AAV9LF86</accession>
<comment type="caution">
    <text evidence="1">The sequence shown here is derived from an EMBL/GenBank/DDBJ whole genome shotgun (WGS) entry which is preliminary data.</text>
</comment>
<dbReference type="Proteomes" id="UP001311915">
    <property type="component" value="Unassembled WGS sequence"/>
</dbReference>
<sequence length="146" mass="17431">MFRKFGIKLLIFENLKDYSEMTSMILFIPRIKEYVINEDDNKHVKIWLKYSLHKIHEHCRSISQTKRYNKKLIMTITAPKCCLRDATFSYSQLMIARFEIYLRKLSGTLKLTKKIINSRKRILILYSDLVQLAVIDAHSMRTIFLP</sequence>
<evidence type="ECO:0000313" key="2">
    <source>
        <dbReference type="Proteomes" id="UP001311915"/>
    </source>
</evidence>
<evidence type="ECO:0000313" key="1">
    <source>
        <dbReference type="EMBL" id="KAK4724128.1"/>
    </source>
</evidence>
<dbReference type="EMBL" id="JAWPEI010000006">
    <property type="protein sequence ID" value="KAK4724128.1"/>
    <property type="molecule type" value="Genomic_DNA"/>
</dbReference>
<protein>
    <submittedName>
        <fullName evidence="1">Uncharacterized protein</fullName>
    </submittedName>
</protein>
<proteinExistence type="predicted"/>